<gene>
    <name evidence="5" type="primary">yxnA</name>
    <name evidence="5" type="ORF">GCM10011409_06180</name>
</gene>
<dbReference type="AlphaFoldDB" id="A0A9W5TVC2"/>
<dbReference type="PANTHER" id="PTHR44196">
    <property type="entry name" value="DEHYDROGENASE/REDUCTASE SDR FAMILY MEMBER 7B"/>
    <property type="match status" value="1"/>
</dbReference>
<comment type="caution">
    <text evidence="5">The sequence shown here is derived from an EMBL/GenBank/DDBJ whole genome shotgun (WGS) entry which is preliminary data.</text>
</comment>
<reference evidence="5" key="1">
    <citation type="journal article" date="2014" name="Int. J. Syst. Evol. Microbiol.">
        <title>Complete genome sequence of Corynebacterium casei LMG S-19264T (=DSM 44701T), isolated from a smear-ripened cheese.</title>
        <authorList>
            <consortium name="US DOE Joint Genome Institute (JGI-PGF)"/>
            <person name="Walter F."/>
            <person name="Albersmeier A."/>
            <person name="Kalinowski J."/>
            <person name="Ruckert C."/>
        </authorList>
    </citation>
    <scope>NUCLEOTIDE SEQUENCE</scope>
    <source>
        <strain evidence="5">CGMCC 1.15454</strain>
    </source>
</reference>
<accession>A0A9W5TVC2</accession>
<dbReference type="InterPro" id="IPR002347">
    <property type="entry name" value="SDR_fam"/>
</dbReference>
<dbReference type="PROSITE" id="PS00061">
    <property type="entry name" value="ADH_SHORT"/>
    <property type="match status" value="1"/>
</dbReference>
<sequence length="374" mass="41268">MKHQQIDQDGQNSDKVIALKEADTRKVNQSRDHVFSKLNNLTLKKLKDQVIVITGASSGIGLVTARMAAAKGAKVVVAARNEKALMELVNELREKGHSATLVQADVGREEDVNKIAETAIKEFGHFDTWVNNAGISIFGHAMEVSIDDIKRMFATNFWGVVYGSKAAVKHFKERGVPSALINVGSLFGDRGTVIQSTYAAAKFSVHGWTESIRMELEKEKVPVSVTLIHPGRIDTPYNEHARSYLNKQPAHRGMIYPPEAVAEAILYSAENPKRDMFIGSQAKALYLVGTLCPRLTDKLMEFIMYRTQHANRPSKPPEDSALYHAGYGLHERGTNIGWIRSGSMYVKAAKHPIFSTTAAIGIGVAAWAAMKRKK</sequence>
<keyword evidence="4" id="KW-0472">Membrane</keyword>
<protein>
    <submittedName>
        <fullName evidence="5">Oxidoreductase YxnA</fullName>
    </submittedName>
</protein>
<dbReference type="Gene3D" id="3.40.50.720">
    <property type="entry name" value="NAD(P)-binding Rossmann-like Domain"/>
    <property type="match status" value="1"/>
</dbReference>
<reference evidence="5" key="2">
    <citation type="submission" date="2020-09" db="EMBL/GenBank/DDBJ databases">
        <authorList>
            <person name="Sun Q."/>
            <person name="Zhou Y."/>
        </authorList>
    </citation>
    <scope>NUCLEOTIDE SEQUENCE</scope>
    <source>
        <strain evidence="5">CGMCC 1.15454</strain>
    </source>
</reference>
<evidence type="ECO:0000313" key="5">
    <source>
        <dbReference type="EMBL" id="GGB31585.1"/>
    </source>
</evidence>
<feature type="transmembrane region" description="Helical" evidence="4">
    <location>
        <begin position="353"/>
        <end position="370"/>
    </location>
</feature>
<dbReference type="PRINTS" id="PR00080">
    <property type="entry name" value="SDRFAMILY"/>
</dbReference>
<dbReference type="SUPFAM" id="SSF51735">
    <property type="entry name" value="NAD(P)-binding Rossmann-fold domains"/>
    <property type="match status" value="1"/>
</dbReference>
<evidence type="ECO:0000256" key="3">
    <source>
        <dbReference type="RuleBase" id="RU000363"/>
    </source>
</evidence>
<dbReference type="NCBIfam" id="NF005495">
    <property type="entry name" value="PRK07109.1"/>
    <property type="match status" value="1"/>
</dbReference>
<dbReference type="PRINTS" id="PR00081">
    <property type="entry name" value="GDHRDH"/>
</dbReference>
<evidence type="ECO:0000256" key="2">
    <source>
        <dbReference type="ARBA" id="ARBA00023002"/>
    </source>
</evidence>
<evidence type="ECO:0000256" key="1">
    <source>
        <dbReference type="ARBA" id="ARBA00006484"/>
    </source>
</evidence>
<organism evidence="5 6">
    <name type="scientific">Lentibacillus populi</name>
    <dbReference type="NCBI Taxonomy" id="1827502"/>
    <lineage>
        <taxon>Bacteria</taxon>
        <taxon>Bacillati</taxon>
        <taxon>Bacillota</taxon>
        <taxon>Bacilli</taxon>
        <taxon>Bacillales</taxon>
        <taxon>Bacillaceae</taxon>
        <taxon>Lentibacillus</taxon>
    </lineage>
</organism>
<keyword evidence="4" id="KW-1133">Transmembrane helix</keyword>
<proteinExistence type="inferred from homology"/>
<name>A0A9W5TVC2_9BACI</name>
<keyword evidence="6" id="KW-1185">Reference proteome</keyword>
<dbReference type="PANTHER" id="PTHR44196:SF1">
    <property type="entry name" value="DEHYDROGENASE_REDUCTASE SDR FAMILY MEMBER 7B"/>
    <property type="match status" value="1"/>
</dbReference>
<keyword evidence="4" id="KW-0812">Transmembrane</keyword>
<dbReference type="GO" id="GO:0016020">
    <property type="term" value="C:membrane"/>
    <property type="evidence" value="ECO:0007669"/>
    <property type="project" value="TreeGrafter"/>
</dbReference>
<dbReference type="GO" id="GO:0016491">
    <property type="term" value="F:oxidoreductase activity"/>
    <property type="evidence" value="ECO:0007669"/>
    <property type="project" value="UniProtKB-KW"/>
</dbReference>
<dbReference type="Proteomes" id="UP000621492">
    <property type="component" value="Unassembled WGS sequence"/>
</dbReference>
<dbReference type="CDD" id="cd05360">
    <property type="entry name" value="SDR_c3"/>
    <property type="match status" value="1"/>
</dbReference>
<dbReference type="RefSeq" id="WP_188724633.1">
    <property type="nucleotide sequence ID" value="NZ_BMJD01000002.1"/>
</dbReference>
<comment type="similarity">
    <text evidence="1 3">Belongs to the short-chain dehydrogenases/reductases (SDR) family.</text>
</comment>
<keyword evidence="2" id="KW-0560">Oxidoreductase</keyword>
<evidence type="ECO:0000256" key="4">
    <source>
        <dbReference type="SAM" id="Phobius"/>
    </source>
</evidence>
<evidence type="ECO:0000313" key="6">
    <source>
        <dbReference type="Proteomes" id="UP000621492"/>
    </source>
</evidence>
<dbReference type="Pfam" id="PF00106">
    <property type="entry name" value="adh_short"/>
    <property type="match status" value="1"/>
</dbReference>
<dbReference type="InterPro" id="IPR036291">
    <property type="entry name" value="NAD(P)-bd_dom_sf"/>
</dbReference>
<dbReference type="InterPro" id="IPR020904">
    <property type="entry name" value="Sc_DH/Rdtase_CS"/>
</dbReference>
<dbReference type="EMBL" id="BMJD01000002">
    <property type="protein sequence ID" value="GGB31585.1"/>
    <property type="molecule type" value="Genomic_DNA"/>
</dbReference>